<dbReference type="Gene3D" id="3.30.70.20">
    <property type="match status" value="2"/>
</dbReference>
<dbReference type="GO" id="GO:0051539">
    <property type="term" value="F:4 iron, 4 sulfur cluster binding"/>
    <property type="evidence" value="ECO:0007669"/>
    <property type="project" value="UniProtKB-KW"/>
</dbReference>
<dbReference type="EC" id="1.8.98.1" evidence="10"/>
<keyword evidence="3" id="KW-0004">4Fe-4S</keyword>
<keyword evidence="5" id="KW-0285">Flavoprotein</keyword>
<feature type="domain" description="4Fe-4S ferredoxin-type" evidence="9">
    <location>
        <begin position="857"/>
        <end position="886"/>
    </location>
</feature>
<keyword evidence="11" id="KW-1185">Reference proteome</keyword>
<comment type="caution">
    <text evidence="10">The sequence shown here is derived from an EMBL/GenBank/DDBJ whole genome shotgun (WGS) entry which is preliminary data.</text>
</comment>
<evidence type="ECO:0000256" key="5">
    <source>
        <dbReference type="ARBA" id="ARBA00022827"/>
    </source>
</evidence>
<dbReference type="Pfam" id="PF12838">
    <property type="entry name" value="Fer4_7"/>
    <property type="match status" value="1"/>
</dbReference>
<dbReference type="PANTHER" id="PTHR43498">
    <property type="entry name" value="FERREDOXIN:COB-COM HETERODISULFIDE REDUCTASE SUBUNIT A"/>
    <property type="match status" value="1"/>
</dbReference>
<proteinExistence type="inferred from homology"/>
<dbReference type="SUPFAM" id="SSF51905">
    <property type="entry name" value="FAD/NAD(P)-binding domain"/>
    <property type="match status" value="1"/>
</dbReference>
<dbReference type="SUPFAM" id="SSF51971">
    <property type="entry name" value="Nucleotide-binding domain"/>
    <property type="match status" value="1"/>
</dbReference>
<keyword evidence="5" id="KW-0274">FAD</keyword>
<dbReference type="InterPro" id="IPR017896">
    <property type="entry name" value="4Fe4S_Fe-S-bd"/>
</dbReference>
<dbReference type="PATRIC" id="fig|1286635.3.peg.2769"/>
<evidence type="ECO:0000256" key="8">
    <source>
        <dbReference type="ARBA" id="ARBA00023014"/>
    </source>
</evidence>
<dbReference type="InterPro" id="IPR023753">
    <property type="entry name" value="FAD/NAD-binding_dom"/>
</dbReference>
<dbReference type="GO" id="GO:0051912">
    <property type="term" value="F:CoB--CoM heterodisulfide reductase activity"/>
    <property type="evidence" value="ECO:0007669"/>
    <property type="project" value="UniProtKB-EC"/>
</dbReference>
<dbReference type="Gene3D" id="3.50.50.60">
    <property type="entry name" value="FAD/NAD(P)-binding domain"/>
    <property type="match status" value="1"/>
</dbReference>
<name>S0G4P4_9BACT</name>
<dbReference type="InterPro" id="IPR039650">
    <property type="entry name" value="HdrA-like"/>
</dbReference>
<dbReference type="GO" id="GO:0046872">
    <property type="term" value="F:metal ion binding"/>
    <property type="evidence" value="ECO:0007669"/>
    <property type="project" value="UniProtKB-KW"/>
</dbReference>
<keyword evidence="4" id="KW-0479">Metal-binding</keyword>
<dbReference type="InterPro" id="IPR036188">
    <property type="entry name" value="FAD/NAD-bd_sf"/>
</dbReference>
<dbReference type="PANTHER" id="PTHR43498:SF1">
    <property type="entry name" value="COB--COM HETERODISULFIDE REDUCTASE IRON-SULFUR SUBUNIT A"/>
    <property type="match status" value="1"/>
</dbReference>
<reference evidence="10 11" key="1">
    <citation type="journal article" date="2013" name="Genome Announc.">
        <title>Draft Genome Sequence of Desulfotignum phosphitoxidans DSM 13687 Strain FiPS-3.</title>
        <authorList>
            <person name="Poehlein A."/>
            <person name="Daniel R."/>
            <person name="Simeonova D.D."/>
        </authorList>
    </citation>
    <scope>NUCLEOTIDE SEQUENCE [LARGE SCALE GENOMIC DNA]</scope>
    <source>
        <strain evidence="10 11">DSM 13687</strain>
    </source>
</reference>
<accession>S0G4P4</accession>
<keyword evidence="7" id="KW-0408">Iron</keyword>
<feature type="domain" description="4Fe-4S ferredoxin-type" evidence="9">
    <location>
        <begin position="53"/>
        <end position="87"/>
    </location>
</feature>
<evidence type="ECO:0000256" key="1">
    <source>
        <dbReference type="ARBA" id="ARBA00001974"/>
    </source>
</evidence>
<dbReference type="InterPro" id="IPR017900">
    <property type="entry name" value="4Fe4S_Fe_S_CS"/>
</dbReference>
<evidence type="ECO:0000256" key="2">
    <source>
        <dbReference type="ARBA" id="ARBA00006561"/>
    </source>
</evidence>
<dbReference type="Pfam" id="PF00037">
    <property type="entry name" value="Fer4"/>
    <property type="match status" value="1"/>
</dbReference>
<evidence type="ECO:0000256" key="4">
    <source>
        <dbReference type="ARBA" id="ARBA00022723"/>
    </source>
</evidence>
<evidence type="ECO:0000259" key="9">
    <source>
        <dbReference type="PROSITE" id="PS51379"/>
    </source>
</evidence>
<sequence length="936" mass="102738">MEILKKPRYVREDRCIACGACTEKCPGKFDDGYNSDLKTRTAIYVEYPQAVPLKYAINPAACLKLTKDKCGTCQEVCPADAIDYTMTEEVITINTGSIILAPGFKPFDPSRFDNYQYAKFANVVTSMEFERILAATGPTMGHVTTFPKLPANPKKKKDKLLAQKRKDPKKIAWFQCVGSRDVNKCDNPYCSSVCCMYAVKEAIIAKEHAGKDLDCSIFFMDMRTPGKEFEKYYQDAKTRHGINFIRSRVHSVVEDSETGDLHIQYVDEMGQIVRDTYDMIVLSVGLEISQETRAVAEKFNIDLTESGFAKTGSFEPVTTSRDGIYVSGVFNNPKDIPESVLDASAAASAAGDALAEVRNTLTKEIPAVPETNVIGDRPSIGVFICDCGSNIAGVVDCPHVTEYAATLPYVTVAEETTYACSQDAQDKMVEIIKEKGLNRIVVAACTPKTHEPLFQETLKSAGLNKYLFEMTNIRNQNAWVHKNNPDIATEKAKDLVRMAVAKAGLAQPLKEEKIKVNASVMVVGGGLAGLTAARSLASQGYETHIIEKKDSLGGEAVKLWKTAQGEDVQQHLSALIQEVQSNDKIVVHTKTTLEGVDGFVGNFISTLKTDDKTTELEHGIAVLATGAKALETTEYGLGQDERIIRTLDLDRMFMDNDPKLDQVQSAVFIQCVGSREPERPYCSRVCCTHSVENAIALKEKNPQMDVFILYRDIRTYGERELLYKKAREKGVIFIRYDVTDKPEVTVEKDYVAVTLKDHVLNQPVTIHADLVTLATALVPRKDERLANFFKVPLSDEGFFVEKHAKLGPAEFATDGVFVAGSGHYPKPVNEAITQGRAAASRALTLLAKKDSLFTSGTIASVDVQKCSACGVCVSICPYNAPSFLTEGRFEGKADINAVLCKGCGLCVASCRSGAIHLRGFDTNQIFSQIFALGETA</sequence>
<feature type="domain" description="4Fe-4S ferredoxin-type" evidence="9">
    <location>
        <begin position="5"/>
        <end position="26"/>
    </location>
</feature>
<dbReference type="PROSITE" id="PS51379">
    <property type="entry name" value="4FE4S_FER_2"/>
    <property type="match status" value="4"/>
</dbReference>
<keyword evidence="6 10" id="KW-0560">Oxidoreductase</keyword>
<gene>
    <name evidence="10" type="primary">hdrA</name>
    <name evidence="10" type="ORF">Dpo_5c02940</name>
</gene>
<dbReference type="PROSITE" id="PS00198">
    <property type="entry name" value="4FE4S_FER_1"/>
    <property type="match status" value="2"/>
</dbReference>
<evidence type="ECO:0000256" key="6">
    <source>
        <dbReference type="ARBA" id="ARBA00023002"/>
    </source>
</evidence>
<evidence type="ECO:0000256" key="3">
    <source>
        <dbReference type="ARBA" id="ARBA00022485"/>
    </source>
</evidence>
<protein>
    <submittedName>
        <fullName evidence="10">CoB--CoM heterodisulfide reductase iron-sulfur subunit A</fullName>
        <ecNumber evidence="10">1.8.98.1</ecNumber>
    </submittedName>
</protein>
<comment type="cofactor">
    <cofactor evidence="1">
        <name>FAD</name>
        <dbReference type="ChEBI" id="CHEBI:57692"/>
    </cofactor>
</comment>
<dbReference type="Proteomes" id="UP000014216">
    <property type="component" value="Unassembled WGS sequence"/>
</dbReference>
<feature type="domain" description="4Fe-4S ferredoxin-type" evidence="9">
    <location>
        <begin position="891"/>
        <end position="920"/>
    </location>
</feature>
<dbReference type="EMBL" id="APJX01000005">
    <property type="protein sequence ID" value="EMS79367.1"/>
    <property type="molecule type" value="Genomic_DNA"/>
</dbReference>
<evidence type="ECO:0000313" key="10">
    <source>
        <dbReference type="EMBL" id="EMS79367.1"/>
    </source>
</evidence>
<comment type="similarity">
    <text evidence="2">Belongs to the HdrA family.</text>
</comment>
<evidence type="ECO:0000313" key="11">
    <source>
        <dbReference type="Proteomes" id="UP000014216"/>
    </source>
</evidence>
<keyword evidence="8" id="KW-0411">Iron-sulfur</keyword>
<dbReference type="Pfam" id="PF07992">
    <property type="entry name" value="Pyr_redox_2"/>
    <property type="match status" value="1"/>
</dbReference>
<organism evidence="10 11">
    <name type="scientific">Desulfotignum phosphitoxidans DSM 13687</name>
    <dbReference type="NCBI Taxonomy" id="1286635"/>
    <lineage>
        <taxon>Bacteria</taxon>
        <taxon>Pseudomonadati</taxon>
        <taxon>Thermodesulfobacteriota</taxon>
        <taxon>Desulfobacteria</taxon>
        <taxon>Desulfobacterales</taxon>
        <taxon>Desulfobacteraceae</taxon>
        <taxon>Desulfotignum</taxon>
    </lineage>
</organism>
<dbReference type="AlphaFoldDB" id="S0G4P4"/>
<dbReference type="SUPFAM" id="SSF54862">
    <property type="entry name" value="4Fe-4S ferredoxins"/>
    <property type="match status" value="2"/>
</dbReference>
<evidence type="ECO:0000256" key="7">
    <source>
        <dbReference type="ARBA" id="ARBA00023004"/>
    </source>
</evidence>